<dbReference type="AlphaFoldDB" id="A4WIA8"/>
<dbReference type="InterPro" id="IPR017941">
    <property type="entry name" value="Rieske_2Fe-2S"/>
</dbReference>
<keyword evidence="2" id="KW-0479">Metal-binding</keyword>
<evidence type="ECO:0000313" key="7">
    <source>
        <dbReference type="Proteomes" id="UP000001567"/>
    </source>
</evidence>
<evidence type="ECO:0000256" key="1">
    <source>
        <dbReference type="ARBA" id="ARBA00022714"/>
    </source>
</evidence>
<evidence type="ECO:0000256" key="3">
    <source>
        <dbReference type="ARBA" id="ARBA00023004"/>
    </source>
</evidence>
<organism evidence="6 7">
    <name type="scientific">Pyrobaculum arsenaticum (strain DSM 13514 / JCM 11321 / PZ6)</name>
    <dbReference type="NCBI Taxonomy" id="340102"/>
    <lineage>
        <taxon>Archaea</taxon>
        <taxon>Thermoproteota</taxon>
        <taxon>Thermoprotei</taxon>
        <taxon>Thermoproteales</taxon>
        <taxon>Thermoproteaceae</taxon>
        <taxon>Pyrobaculum</taxon>
    </lineage>
</organism>
<protein>
    <submittedName>
        <fullName evidence="6">Rieske (2Fe-2S) domain protein</fullName>
    </submittedName>
</protein>
<evidence type="ECO:0000256" key="4">
    <source>
        <dbReference type="ARBA" id="ARBA00023014"/>
    </source>
</evidence>
<dbReference type="RefSeq" id="WP_011900032.1">
    <property type="nucleotide sequence ID" value="NC_009376.1"/>
</dbReference>
<dbReference type="PhylomeDB" id="A4WIA8"/>
<accession>A4WIA8</accession>
<keyword evidence="3" id="KW-0408">Iron</keyword>
<feature type="domain" description="Rieske" evidence="5">
    <location>
        <begin position="9"/>
        <end position="72"/>
    </location>
</feature>
<evidence type="ECO:0000259" key="5">
    <source>
        <dbReference type="Pfam" id="PF00355"/>
    </source>
</evidence>
<dbReference type="Pfam" id="PF00355">
    <property type="entry name" value="Rieske"/>
    <property type="match status" value="1"/>
</dbReference>
<proteinExistence type="predicted"/>
<dbReference type="GeneID" id="5055293"/>
<dbReference type="STRING" id="340102.Pars_0530"/>
<keyword evidence="4" id="KW-0411">Iron-sulfur</keyword>
<dbReference type="GO" id="GO:0046872">
    <property type="term" value="F:metal ion binding"/>
    <property type="evidence" value="ECO:0007669"/>
    <property type="project" value="UniProtKB-KW"/>
</dbReference>
<dbReference type="HOGENOM" id="CLU_2433980_0_0_2"/>
<keyword evidence="1" id="KW-0001">2Fe-2S</keyword>
<dbReference type="Gene3D" id="2.102.10.10">
    <property type="entry name" value="Rieske [2Fe-2S] iron-sulphur domain"/>
    <property type="match status" value="1"/>
</dbReference>
<dbReference type="InterPro" id="IPR036922">
    <property type="entry name" value="Rieske_2Fe-2S_sf"/>
</dbReference>
<reference evidence="6 7" key="1">
    <citation type="submission" date="2007-04" db="EMBL/GenBank/DDBJ databases">
        <title>Complete sequence of Pyrobaculum arsenaticum DSM 13514.</title>
        <authorList>
            <consortium name="US DOE Joint Genome Institute"/>
            <person name="Copeland A."/>
            <person name="Lucas S."/>
            <person name="Lapidus A."/>
            <person name="Barry K."/>
            <person name="Glavina del Rio T."/>
            <person name="Dalin E."/>
            <person name="Tice H."/>
            <person name="Pitluck S."/>
            <person name="Chain P."/>
            <person name="Malfatti S."/>
            <person name="Shin M."/>
            <person name="Vergez L."/>
            <person name="Schmutz J."/>
            <person name="Larimer F."/>
            <person name="Land M."/>
            <person name="Hauser L."/>
            <person name="Kyrpides N."/>
            <person name="Mikhailova N."/>
            <person name="Cozen A.E."/>
            <person name="Fitz-Gibbon S.T."/>
            <person name="House C.H."/>
            <person name="Saltikov C."/>
            <person name="Lowe T.M."/>
            <person name="Richardson P."/>
        </authorList>
    </citation>
    <scope>NUCLEOTIDE SEQUENCE [LARGE SCALE GENOMIC DNA]</scope>
    <source>
        <strain evidence="7">ATCC 700994 / DSM 13514 / JCM 11321 / PZ6</strain>
    </source>
</reference>
<dbReference type="OrthoDB" id="6837at2157"/>
<name>A4WIA8_PYRAR</name>
<dbReference type="GO" id="GO:0051537">
    <property type="term" value="F:2 iron, 2 sulfur cluster binding"/>
    <property type="evidence" value="ECO:0007669"/>
    <property type="project" value="UniProtKB-KW"/>
</dbReference>
<dbReference type="EMBL" id="CP000660">
    <property type="protein sequence ID" value="ABP50125.1"/>
    <property type="molecule type" value="Genomic_DNA"/>
</dbReference>
<sequence length="90" mass="10095">MSRYRGPRAATRCVDGRCRLYVEAAGVVYVAEPLCPHAKWPLDVFGVFFERDGVPHVACRIHWGVWNLATGEGRFPNGRPAPPLGVYREL</sequence>
<evidence type="ECO:0000313" key="6">
    <source>
        <dbReference type="EMBL" id="ABP50125.1"/>
    </source>
</evidence>
<dbReference type="Proteomes" id="UP000001567">
    <property type="component" value="Chromosome"/>
</dbReference>
<evidence type="ECO:0000256" key="2">
    <source>
        <dbReference type="ARBA" id="ARBA00022723"/>
    </source>
</evidence>
<dbReference type="SUPFAM" id="SSF50022">
    <property type="entry name" value="ISP domain"/>
    <property type="match status" value="1"/>
</dbReference>
<dbReference type="KEGG" id="pas:Pars_0530"/>
<gene>
    <name evidence="6" type="ordered locus">Pars_0530</name>
</gene>